<feature type="compositionally biased region" description="Basic and acidic residues" evidence="3">
    <location>
        <begin position="186"/>
        <end position="195"/>
    </location>
</feature>
<feature type="compositionally biased region" description="Polar residues" evidence="3">
    <location>
        <begin position="658"/>
        <end position="668"/>
    </location>
</feature>
<feature type="region of interest" description="Disordered" evidence="3">
    <location>
        <begin position="305"/>
        <end position="325"/>
    </location>
</feature>
<name>A0A336MWI4_CULSO</name>
<evidence type="ECO:0000256" key="3">
    <source>
        <dbReference type="SAM" id="MobiDB-lite"/>
    </source>
</evidence>
<dbReference type="InterPro" id="IPR024626">
    <property type="entry name" value="Kri1-like_C"/>
</dbReference>
<proteinExistence type="inferred from homology"/>
<dbReference type="GO" id="GO:0005730">
    <property type="term" value="C:nucleolus"/>
    <property type="evidence" value="ECO:0007669"/>
    <property type="project" value="TreeGrafter"/>
</dbReference>
<dbReference type="AlphaFoldDB" id="A0A336MWI4"/>
<dbReference type="Pfam" id="PF12936">
    <property type="entry name" value="Kri1_C"/>
    <property type="match status" value="1"/>
</dbReference>
<dbReference type="PANTHER" id="PTHR14490:SF5">
    <property type="entry name" value="PROTEIN KRI1 HOMOLOG"/>
    <property type="match status" value="1"/>
</dbReference>
<sequence>MKKQILFEEESDNEDDFKLKTNEGYAKAYNEFRKKELLSHLKNKDLDDESSSSDDLSTDDEVVNPEFDKEFFKTLAYLKNNNPEKYKEKPKFFEGTKTIEEYLKDKHKKKEKPITIKDYKRELLLKHGPDFVEEDDDTIKETAKRADSPTYIEEQEKLRLELKKAFETGNSSDEDEDDDGVGGILQKRDKTKEELQKEEDDYLAWLAGQKETVPNEEVKELEPLKEYWSSNKLSKDDQFLKDYILNKRYLQNDDIPTYDEIVGNISEDEKELEKQEEFEYKYNYRFEEPDQEFLKRYPRTIPDSVRAVDNKRKEKRKEREERKQQEKLLRKKELDELNKLKKQEIEEKLLKLKSVSQNEKFNLKEDDLESEFDPDEHDRRMAEAFDDQYYMINEGEQKPEFPELDQELGIEDWDNFDIEKSEIQNDDEEAGDVDPHCEDDDFIMDCDYDPEAAKVEKSKKLQDELIENTRSKRKKRKRASKLAEIIKMEKPVYDPVDKTYEEYLDEYYKLDYEDIIGDTPCRFKYVETTPNDFGLTVEEILMASNKELNQWASLKKTMQILPKNVEMNEYYKYKKRANNEALKRKIFKSLYGPQEDEQLDENIQEKVEENVPESEKPIKTESKKRKKRNKGTTNIDPKVQTPEKPKTETPIKSENDENVTNESKTSQNNKRKLETTDIESESTEKSIKSKKKKMTKNGNETKSEEIESRKPDLQNPKEKSPKKLKTLKIENGLKPQFKNKIPKKDGKIMHKNKNDKKPFKANKNTSNNKKEFGKKKLNFTQNTGNQISELSENRLRAFGIKPKQFYNKLKYGPGSQLHKNKAMNGAANAKNFKKGKKLQEKTKKNKKTSVSEP</sequence>
<gene>
    <name evidence="5" type="primary">CSON002320</name>
</gene>
<dbReference type="Pfam" id="PF05178">
    <property type="entry name" value="Kri1"/>
    <property type="match status" value="1"/>
</dbReference>
<organism evidence="5">
    <name type="scientific">Culicoides sonorensis</name>
    <name type="common">Biting midge</name>
    <dbReference type="NCBI Taxonomy" id="179676"/>
    <lineage>
        <taxon>Eukaryota</taxon>
        <taxon>Metazoa</taxon>
        <taxon>Ecdysozoa</taxon>
        <taxon>Arthropoda</taxon>
        <taxon>Hexapoda</taxon>
        <taxon>Insecta</taxon>
        <taxon>Pterygota</taxon>
        <taxon>Neoptera</taxon>
        <taxon>Endopterygota</taxon>
        <taxon>Diptera</taxon>
        <taxon>Nematocera</taxon>
        <taxon>Chironomoidea</taxon>
        <taxon>Ceratopogonidae</taxon>
        <taxon>Ceratopogoninae</taxon>
        <taxon>Culicoides</taxon>
        <taxon>Monoculicoides</taxon>
    </lineage>
</organism>
<dbReference type="PANTHER" id="PTHR14490">
    <property type="entry name" value="ZINC FINGER, ZZ TYPE"/>
    <property type="match status" value="1"/>
</dbReference>
<feature type="region of interest" description="Disordered" evidence="3">
    <location>
        <begin position="606"/>
        <end position="785"/>
    </location>
</feature>
<evidence type="ECO:0000256" key="1">
    <source>
        <dbReference type="ARBA" id="ARBA00007473"/>
    </source>
</evidence>
<feature type="region of interest" description="Disordered" evidence="3">
    <location>
        <begin position="165"/>
        <end position="195"/>
    </location>
</feature>
<dbReference type="EMBL" id="UFQT01001389">
    <property type="protein sequence ID" value="SSX30328.1"/>
    <property type="molecule type" value="Genomic_DNA"/>
</dbReference>
<dbReference type="OMA" id="HCEDDNF"/>
<dbReference type="InterPro" id="IPR018034">
    <property type="entry name" value="Kri1"/>
</dbReference>
<feature type="domain" description="Kri1-like C-terminal" evidence="4">
    <location>
        <begin position="498"/>
        <end position="585"/>
    </location>
</feature>
<feature type="compositionally biased region" description="Basic and acidic residues" evidence="3">
    <location>
        <begin position="641"/>
        <end position="655"/>
    </location>
</feature>
<accession>A0A336MWI4</accession>
<dbReference type="VEuPathDB" id="VectorBase:CSON002320"/>
<evidence type="ECO:0000259" key="4">
    <source>
        <dbReference type="Pfam" id="PF12936"/>
    </source>
</evidence>
<dbReference type="GO" id="GO:0030686">
    <property type="term" value="C:90S preribosome"/>
    <property type="evidence" value="ECO:0007669"/>
    <property type="project" value="TreeGrafter"/>
</dbReference>
<protein>
    <recommendedName>
        <fullName evidence="2">Protein KRI1 homolog</fullName>
    </recommendedName>
</protein>
<dbReference type="GO" id="GO:0000447">
    <property type="term" value="P:endonucleolytic cleavage in ITS1 to separate SSU-rRNA from 5.8S rRNA and LSU-rRNA from tricistronic rRNA transcript (SSU-rRNA, 5.8S rRNA, LSU-rRNA)"/>
    <property type="evidence" value="ECO:0007669"/>
    <property type="project" value="TreeGrafter"/>
</dbReference>
<feature type="compositionally biased region" description="Basic and acidic residues" evidence="3">
    <location>
        <begin position="606"/>
        <end position="621"/>
    </location>
</feature>
<comment type="similarity">
    <text evidence="1">Belongs to the KRI1 family.</text>
</comment>
<feature type="region of interest" description="Disordered" evidence="3">
    <location>
        <begin position="812"/>
        <end position="853"/>
    </location>
</feature>
<reference evidence="5" key="1">
    <citation type="submission" date="2018-07" db="EMBL/GenBank/DDBJ databases">
        <authorList>
            <person name="Quirk P.G."/>
            <person name="Krulwich T.A."/>
        </authorList>
    </citation>
    <scope>NUCLEOTIDE SEQUENCE</scope>
</reference>
<feature type="compositionally biased region" description="Basic and acidic residues" evidence="3">
    <location>
        <begin position="306"/>
        <end position="325"/>
    </location>
</feature>
<evidence type="ECO:0000256" key="2">
    <source>
        <dbReference type="ARBA" id="ARBA00017294"/>
    </source>
</evidence>
<evidence type="ECO:0000313" key="5">
    <source>
        <dbReference type="EMBL" id="SSX30328.1"/>
    </source>
</evidence>
<feature type="compositionally biased region" description="Basic and acidic residues" evidence="3">
    <location>
        <begin position="699"/>
        <end position="721"/>
    </location>
</feature>